<dbReference type="AlphaFoldDB" id="A0A6V7YBG0"/>
<proteinExistence type="predicted"/>
<dbReference type="EMBL" id="CAJEWN010003891">
    <property type="protein sequence ID" value="CAD2208861.1"/>
    <property type="molecule type" value="Genomic_DNA"/>
</dbReference>
<reference evidence="2 3" key="1">
    <citation type="submission" date="2020-08" db="EMBL/GenBank/DDBJ databases">
        <authorList>
            <person name="Koutsovoulos G."/>
            <person name="Danchin GJ E."/>
        </authorList>
    </citation>
    <scope>NUCLEOTIDE SEQUENCE [LARGE SCALE GENOMIC DNA]</scope>
</reference>
<feature type="transmembrane region" description="Helical" evidence="1">
    <location>
        <begin position="32"/>
        <end position="54"/>
    </location>
</feature>
<keyword evidence="1" id="KW-1133">Transmembrane helix</keyword>
<name>A0A6V7YBG0_MELEN</name>
<accession>A0A6V7YBG0</accession>
<protein>
    <submittedName>
        <fullName evidence="2">Uncharacterized protein</fullName>
    </submittedName>
</protein>
<dbReference type="Proteomes" id="UP000580250">
    <property type="component" value="Unassembled WGS sequence"/>
</dbReference>
<gene>
    <name evidence="2" type="ORF">MENT_LOCUS62954</name>
</gene>
<evidence type="ECO:0000313" key="2">
    <source>
        <dbReference type="EMBL" id="CAD2208861.1"/>
    </source>
</evidence>
<evidence type="ECO:0000313" key="3">
    <source>
        <dbReference type="Proteomes" id="UP000580250"/>
    </source>
</evidence>
<keyword evidence="1" id="KW-0812">Transmembrane</keyword>
<sequence length="55" mass="6312">MLIGMIHLIRCFLSPFKIQLFVLKVILDLDKYLPGVIIESFIMLKILLGIGILVR</sequence>
<evidence type="ECO:0000256" key="1">
    <source>
        <dbReference type="SAM" id="Phobius"/>
    </source>
</evidence>
<keyword evidence="1" id="KW-0472">Membrane</keyword>
<organism evidence="2 3">
    <name type="scientific">Meloidogyne enterolobii</name>
    <name type="common">Root-knot nematode worm</name>
    <name type="synonym">Meloidogyne mayaguensis</name>
    <dbReference type="NCBI Taxonomy" id="390850"/>
    <lineage>
        <taxon>Eukaryota</taxon>
        <taxon>Metazoa</taxon>
        <taxon>Ecdysozoa</taxon>
        <taxon>Nematoda</taxon>
        <taxon>Chromadorea</taxon>
        <taxon>Rhabditida</taxon>
        <taxon>Tylenchina</taxon>
        <taxon>Tylenchomorpha</taxon>
        <taxon>Tylenchoidea</taxon>
        <taxon>Meloidogynidae</taxon>
        <taxon>Meloidogyninae</taxon>
        <taxon>Meloidogyne</taxon>
    </lineage>
</organism>
<comment type="caution">
    <text evidence="2">The sequence shown here is derived from an EMBL/GenBank/DDBJ whole genome shotgun (WGS) entry which is preliminary data.</text>
</comment>